<dbReference type="FunFam" id="1.10.10.10:FF:000322">
    <property type="entry name" value="Probable disease resistance protein At1g63360"/>
    <property type="match status" value="1"/>
</dbReference>
<name>A0A2K1RA01_POPTR</name>
<evidence type="ECO:0000256" key="3">
    <source>
        <dbReference type="ARBA" id="ARBA00022821"/>
    </source>
</evidence>
<dbReference type="EMBL" id="KZ623343">
    <property type="protein sequence ID" value="PNS24107.1"/>
    <property type="molecule type" value="Genomic_DNA"/>
</dbReference>
<reference evidence="6" key="1">
    <citation type="journal article" date="2006" name="Science">
        <title>The genome of black cottonwood, Populus trichocarpa (Torr. &amp; Gray).</title>
        <authorList>
            <person name="Tuskan G.A."/>
            <person name="Difazio S."/>
            <person name="Jansson S."/>
            <person name="Bohlmann J."/>
            <person name="Grigoriev I."/>
            <person name="Hellsten U."/>
            <person name="Putnam N."/>
            <person name="Ralph S."/>
            <person name="Rombauts S."/>
            <person name="Salamov A."/>
            <person name="Schein J."/>
            <person name="Sterck L."/>
            <person name="Aerts A."/>
            <person name="Bhalerao R.R."/>
            <person name="Bhalerao R.P."/>
            <person name="Blaudez D."/>
            <person name="Boerjan W."/>
            <person name="Brun A."/>
            <person name="Brunner A."/>
            <person name="Busov V."/>
            <person name="Campbell M."/>
            <person name="Carlson J."/>
            <person name="Chalot M."/>
            <person name="Chapman J."/>
            <person name="Chen G.L."/>
            <person name="Cooper D."/>
            <person name="Coutinho P.M."/>
            <person name="Couturier J."/>
            <person name="Covert S."/>
            <person name="Cronk Q."/>
            <person name="Cunningham R."/>
            <person name="Davis J."/>
            <person name="Degroeve S."/>
            <person name="Dejardin A."/>
            <person name="Depamphilis C."/>
            <person name="Detter J."/>
            <person name="Dirks B."/>
            <person name="Dubchak I."/>
            <person name="Duplessis S."/>
            <person name="Ehlting J."/>
            <person name="Ellis B."/>
            <person name="Gendler K."/>
            <person name="Goodstein D."/>
            <person name="Gribskov M."/>
            <person name="Grimwood J."/>
            <person name="Groover A."/>
            <person name="Gunter L."/>
            <person name="Hamberger B."/>
            <person name="Heinze B."/>
            <person name="Helariutta Y."/>
            <person name="Henrissat B."/>
            <person name="Holligan D."/>
            <person name="Holt R."/>
            <person name="Huang W."/>
            <person name="Islam-Faridi N."/>
            <person name="Jones S."/>
            <person name="Jones-Rhoades M."/>
            <person name="Jorgensen R."/>
            <person name="Joshi C."/>
            <person name="Kangasjarvi J."/>
            <person name="Karlsson J."/>
            <person name="Kelleher C."/>
            <person name="Kirkpatrick R."/>
            <person name="Kirst M."/>
            <person name="Kohler A."/>
            <person name="Kalluri U."/>
            <person name="Larimer F."/>
            <person name="Leebens-Mack J."/>
            <person name="Leple J.C."/>
            <person name="Locascio P."/>
            <person name="Lou Y."/>
            <person name="Lucas S."/>
            <person name="Martin F."/>
            <person name="Montanini B."/>
            <person name="Napoli C."/>
            <person name="Nelson D.R."/>
            <person name="Nelson C."/>
            <person name="Nieminen K."/>
            <person name="Nilsson O."/>
            <person name="Pereda V."/>
            <person name="Peter G."/>
            <person name="Philippe R."/>
            <person name="Pilate G."/>
            <person name="Poliakov A."/>
            <person name="Razumovskaya J."/>
            <person name="Richardson P."/>
            <person name="Rinaldi C."/>
            <person name="Ritland K."/>
            <person name="Rouze P."/>
            <person name="Ryaboy D."/>
            <person name="Schmutz J."/>
            <person name="Schrader J."/>
            <person name="Segerman B."/>
            <person name="Shin H."/>
            <person name="Siddiqui A."/>
            <person name="Sterky F."/>
            <person name="Terry A."/>
            <person name="Tsai C.J."/>
            <person name="Uberbacher E."/>
            <person name="Unneberg P."/>
            <person name="Vahala J."/>
            <person name="Wall K."/>
            <person name="Wessler S."/>
            <person name="Yang G."/>
            <person name="Yin T."/>
            <person name="Douglas C."/>
            <person name="Marra M."/>
            <person name="Sandberg G."/>
            <person name="Van de Peer Y."/>
            <person name="Rokhsar D."/>
        </authorList>
    </citation>
    <scope>NUCLEOTIDE SEQUENCE [LARGE SCALE GENOMIC DNA]</scope>
    <source>
        <strain evidence="6">Nisqually-1</strain>
    </source>
</reference>
<evidence type="ECO:0000313" key="6">
    <source>
        <dbReference type="EMBL" id="PNS24107.1"/>
    </source>
</evidence>
<evidence type="ECO:0000259" key="4">
    <source>
        <dbReference type="Pfam" id="PF00931"/>
    </source>
</evidence>
<evidence type="ECO:0000256" key="1">
    <source>
        <dbReference type="ARBA" id="ARBA00022614"/>
    </source>
</evidence>
<gene>
    <name evidence="6" type="ORF">POPTR_T015400</name>
</gene>
<accession>A0A2K1RA01</accession>
<protein>
    <recommendedName>
        <fullName evidence="7">NB-ARC domain-containing protein</fullName>
    </recommendedName>
</protein>
<dbReference type="InParanoid" id="A0A2K1RA01"/>
<feature type="domain" description="NB-ARC" evidence="4">
    <location>
        <begin position="110"/>
        <end position="215"/>
    </location>
</feature>
<dbReference type="InterPro" id="IPR058922">
    <property type="entry name" value="WHD_DRP"/>
</dbReference>
<keyword evidence="3" id="KW-0611">Plant defense</keyword>
<dbReference type="InterPro" id="IPR027417">
    <property type="entry name" value="P-loop_NTPase"/>
</dbReference>
<dbReference type="Pfam" id="PF00931">
    <property type="entry name" value="NB-ARC"/>
    <property type="match status" value="1"/>
</dbReference>
<dbReference type="InterPro" id="IPR002182">
    <property type="entry name" value="NB-ARC"/>
</dbReference>
<dbReference type="SUPFAM" id="SSF52540">
    <property type="entry name" value="P-loop containing nucleoside triphosphate hydrolases"/>
    <property type="match status" value="1"/>
</dbReference>
<proteinExistence type="predicted"/>
<dbReference type="PANTHER" id="PTHR33463">
    <property type="entry name" value="NB-ARC DOMAIN-CONTAINING PROTEIN-RELATED"/>
    <property type="match status" value="1"/>
</dbReference>
<sequence length="402" mass="45564">MDDVQNIVREKTEPVATMLEQSYAIFNKLAGDDGRIQVGVQAMEQGAEEELICSHPEAGSGMENTCEGFIQHVDRNVSPERATLMENSSGRLVQSGTSASSTKLVGRAFEQNMKVIRSWLMDDEISTIGIYGMGGVGKTTLLQHIRNELLERQDISRSVYWVNVPQGFKIEELQDLIAKYLHLDLSSKDNDLSRAVKLAKELAKKQKWILILDDFQNNIRVDALSDEESWTLFTERLGQDIPLSPEVERIVVDVARECAGLPLGIVTLAESLKGVNDLHEWRTTLKRLKESNFWDMEDQIFQILRLSYDCLDDSAQQCFVYCALFDEHHKIERGVLIDYFIEEGIIKEMSRQAALDKGHSILDRLENVSLLERIDGGIAVKMHDLLRDMAIQILDEYSLVMG</sequence>
<keyword evidence="1" id="KW-0433">Leucine-rich repeat</keyword>
<keyword evidence="2" id="KW-0677">Repeat</keyword>
<dbReference type="GO" id="GO:0098542">
    <property type="term" value="P:defense response to other organism"/>
    <property type="evidence" value="ECO:0000318"/>
    <property type="project" value="GO_Central"/>
</dbReference>
<dbReference type="Gene3D" id="3.40.50.300">
    <property type="entry name" value="P-loop containing nucleotide triphosphate hydrolases"/>
    <property type="match status" value="1"/>
</dbReference>
<evidence type="ECO:0008006" key="7">
    <source>
        <dbReference type="Google" id="ProtNLM"/>
    </source>
</evidence>
<feature type="domain" description="Disease resistance protein winged helix" evidence="5">
    <location>
        <begin position="324"/>
        <end position="390"/>
    </location>
</feature>
<dbReference type="Gene3D" id="1.10.10.10">
    <property type="entry name" value="Winged helix-like DNA-binding domain superfamily/Winged helix DNA-binding domain"/>
    <property type="match status" value="1"/>
</dbReference>
<dbReference type="Pfam" id="PF23559">
    <property type="entry name" value="WHD_DRP"/>
    <property type="match status" value="1"/>
</dbReference>
<dbReference type="GO" id="GO:0043531">
    <property type="term" value="F:ADP binding"/>
    <property type="evidence" value="ECO:0007669"/>
    <property type="project" value="InterPro"/>
</dbReference>
<dbReference type="InterPro" id="IPR036388">
    <property type="entry name" value="WH-like_DNA-bd_sf"/>
</dbReference>
<dbReference type="PANTHER" id="PTHR33463:SF187">
    <property type="entry name" value="AND NB-ARC DOMAIN DISEASE RESISTANCE PROTEIN, PUTATIVE-RELATED"/>
    <property type="match status" value="1"/>
</dbReference>
<organism evidence="6">
    <name type="scientific">Populus trichocarpa</name>
    <name type="common">Western balsam poplar</name>
    <name type="synonym">Populus balsamifera subsp. trichocarpa</name>
    <dbReference type="NCBI Taxonomy" id="3694"/>
    <lineage>
        <taxon>Eukaryota</taxon>
        <taxon>Viridiplantae</taxon>
        <taxon>Streptophyta</taxon>
        <taxon>Embryophyta</taxon>
        <taxon>Tracheophyta</taxon>
        <taxon>Spermatophyta</taxon>
        <taxon>Magnoliopsida</taxon>
        <taxon>eudicotyledons</taxon>
        <taxon>Gunneridae</taxon>
        <taxon>Pentapetalae</taxon>
        <taxon>rosids</taxon>
        <taxon>fabids</taxon>
        <taxon>Malpighiales</taxon>
        <taxon>Salicaceae</taxon>
        <taxon>Saliceae</taxon>
        <taxon>Populus</taxon>
    </lineage>
</organism>
<dbReference type="PRINTS" id="PR00364">
    <property type="entry name" value="DISEASERSIST"/>
</dbReference>
<dbReference type="AlphaFoldDB" id="A0A2K1RA01"/>
<evidence type="ECO:0000256" key="2">
    <source>
        <dbReference type="ARBA" id="ARBA00022737"/>
    </source>
</evidence>
<dbReference type="InterPro" id="IPR050905">
    <property type="entry name" value="Plant_NBS-LRR"/>
</dbReference>
<reference evidence="6" key="2">
    <citation type="submission" date="2017-07" db="EMBL/GenBank/DDBJ databases">
        <title>WGS assembly of Populus trichocarpa.</title>
        <authorList>
            <person name="Tuskan G."/>
            <person name="Difazio S."/>
            <person name="Jansson S."/>
            <person name="Bohlmann J."/>
            <person name="Grigoriev I."/>
            <person name="Hellsten U."/>
            <person name="Putnam N."/>
            <person name="Ralph S."/>
            <person name="Rombauts S."/>
            <person name="Salamov A."/>
            <person name="Schein J."/>
            <person name="Sterck L."/>
            <person name="Aerts A."/>
            <person name="Bhalerao R."/>
            <person name="Bhalerao R."/>
            <person name="Blaudez D."/>
            <person name="Boerjan W."/>
            <person name="Brun A."/>
            <person name="Brunner A."/>
            <person name="Busov V."/>
            <person name="Campbell M."/>
            <person name="Carlson J."/>
            <person name="Chalot M."/>
            <person name="Chapman J."/>
            <person name="Chen G."/>
            <person name="Cooper D."/>
            <person name="Coutinho P."/>
            <person name="Couturier J."/>
            <person name="Covert S."/>
            <person name="Cronk Q."/>
            <person name="Cunningham R."/>
            <person name="Davis J."/>
            <person name="Degroeve S."/>
            <person name="Dejardin A."/>
            <person name="Depamphilis C."/>
            <person name="Detter J."/>
            <person name="Dirks B."/>
            <person name="Dubchak I."/>
            <person name="Duplessis S."/>
            <person name="Ehlting J."/>
            <person name="Ellis B."/>
            <person name="Gendler K."/>
            <person name="Goodstein D."/>
            <person name="Gribskov M."/>
            <person name="Grimwood J."/>
            <person name="Groover A."/>
            <person name="Gunter L."/>
            <person name="Hamberger B."/>
            <person name="Heinze B."/>
            <person name="Helariutta Y."/>
            <person name="Henrissat B."/>
            <person name="Holligan D."/>
            <person name="Holt R."/>
            <person name="Huang W."/>
            <person name="Islam-Faridi N."/>
            <person name="Jones S."/>
            <person name="Jones-Rhoades M."/>
            <person name="Jorgensen R."/>
            <person name="Joshi C."/>
            <person name="Kangasjarvi J."/>
            <person name="Karlsson J."/>
            <person name="Kelleher C."/>
            <person name="Kirkpatrick R."/>
            <person name="Kirst M."/>
            <person name="Kohler A."/>
            <person name="Kalluri U."/>
            <person name="Larimer F."/>
            <person name="Leebens-Mack J."/>
            <person name="Leple J."/>
            <person name="Locascio P."/>
            <person name="Lou Y."/>
            <person name="Lucas S."/>
            <person name="Martin F."/>
            <person name="Montanini B."/>
            <person name="Napoli C."/>
            <person name="Nelson D."/>
            <person name="Nelson C."/>
            <person name="Nieminen K."/>
            <person name="Nilsson O."/>
            <person name="Pereda V."/>
            <person name="Peter G."/>
            <person name="Philippe R."/>
            <person name="Pilate G."/>
            <person name="Poliakov A."/>
            <person name="Razumovskaya J."/>
            <person name="Richardson P."/>
            <person name="Rinaldi C."/>
            <person name="Ritland K."/>
            <person name="Rouze P."/>
            <person name="Ryaboy D."/>
            <person name="Schmutz J."/>
            <person name="Schrader J."/>
            <person name="Segerman B."/>
            <person name="Shin H."/>
            <person name="Siddiqui A."/>
            <person name="Sterky F."/>
            <person name="Terry A."/>
            <person name="Tsai C."/>
            <person name="Uberbacher E."/>
            <person name="Unneberg P."/>
            <person name="Vahala J."/>
            <person name="Wall K."/>
            <person name="Wessler S."/>
            <person name="Yang G."/>
            <person name="Yin T."/>
            <person name="Douglas C."/>
            <person name="Marra M."/>
            <person name="Sandberg G."/>
            <person name="Van De Peer Y."/>
            <person name="Rokhsar D."/>
        </authorList>
    </citation>
    <scope>NUCLEOTIDE SEQUENCE</scope>
    <source>
        <strain evidence="6">Nisqually-1</strain>
    </source>
</reference>
<evidence type="ECO:0000259" key="5">
    <source>
        <dbReference type="Pfam" id="PF23559"/>
    </source>
</evidence>